<feature type="coiled-coil region" evidence="1">
    <location>
        <begin position="580"/>
        <end position="646"/>
    </location>
</feature>
<feature type="coiled-coil region" evidence="1">
    <location>
        <begin position="492"/>
        <end position="533"/>
    </location>
</feature>
<feature type="coiled-coil region" evidence="1">
    <location>
        <begin position="735"/>
        <end position="797"/>
    </location>
</feature>
<feature type="coiled-coil region" evidence="1">
    <location>
        <begin position="242"/>
        <end position="385"/>
    </location>
</feature>
<gene>
    <name evidence="2" type="ORF">O9G_000731</name>
</gene>
<reference evidence="2 3" key="1">
    <citation type="journal article" date="2013" name="Curr. Biol.">
        <title>Shared signatures of parasitism and phylogenomics unite Cryptomycota and microsporidia.</title>
        <authorList>
            <person name="James T.Y."/>
            <person name="Pelin A."/>
            <person name="Bonen L."/>
            <person name="Ahrendt S."/>
            <person name="Sain D."/>
            <person name="Corradi N."/>
            <person name="Stajich J.E."/>
        </authorList>
    </citation>
    <scope>NUCLEOTIDE SEQUENCE [LARGE SCALE GENOMIC DNA]</scope>
    <source>
        <strain evidence="2 3">CSF55</strain>
    </source>
</reference>
<dbReference type="OrthoDB" id="5594607at2759"/>
<protein>
    <submittedName>
        <fullName evidence="2">Uncharacterized protein</fullName>
    </submittedName>
</protein>
<organism evidence="2 3">
    <name type="scientific">Rozella allomycis (strain CSF55)</name>
    <dbReference type="NCBI Taxonomy" id="988480"/>
    <lineage>
        <taxon>Eukaryota</taxon>
        <taxon>Fungi</taxon>
        <taxon>Fungi incertae sedis</taxon>
        <taxon>Cryptomycota</taxon>
        <taxon>Cryptomycota incertae sedis</taxon>
        <taxon>Rozella</taxon>
    </lineage>
</organism>
<keyword evidence="1" id="KW-0175">Coiled coil</keyword>
<dbReference type="Proteomes" id="UP000030755">
    <property type="component" value="Unassembled WGS sequence"/>
</dbReference>
<dbReference type="EMBL" id="KE560848">
    <property type="protein sequence ID" value="EPZ35335.1"/>
    <property type="molecule type" value="Genomic_DNA"/>
</dbReference>
<evidence type="ECO:0000256" key="1">
    <source>
        <dbReference type="SAM" id="Coils"/>
    </source>
</evidence>
<proteinExistence type="predicted"/>
<keyword evidence="3" id="KW-1185">Reference proteome</keyword>
<dbReference type="AlphaFoldDB" id="A0A075AYD0"/>
<sequence length="862" mass="101077">MMGSAPDGGVSVKDRALPVIKENKLNETHIQGTLHLKHKSLTSNYSEIVCESCQKELMHVYSHCLESQSKELPSPNDIDEVSDAKRKNHPPFFELLKDPVEPKNLFYTDPGEKIARDLRARKLTKIIEKHQIDTIKSVFEQANLSENNIGSLQAHEETFSGNLYKHVLQLKSSEIGRLREMLLEKTESEQKEVENVRKLRKALSKSMQYYIKAEEWQEKEASLLQHDIRTLKKEMSVLMACLIHAEAEKKDLRNVIGDKEREVMQKENQIKDLEKQVVDTRTKLHDSLKDYIKLNEKIASMARQAEIGNEQAEQRNNILQRNLERLTKEYNDVMEKSNATQKKLKGIEEEMELLVANLNMSNSQKDEYNQENEQLHQDLFQIQTEIQKFMDKQLLDKAKIEELEKKLNDNTESFKTSFSQSEVQIHDLRKQIAILQSVKKEDDATIQKFTSENARLKVSLKEMTQRHDLLDSTVRELHEVRRNEAVNNDKIIIDLEEKVRIAENDALIHQEKREKAMSQLNEAQTALDREMSQNRMLLVEIERFKRDYTELKLTFKNEVDRLNEVKTGLTNDKIALTKHVYDVRQELKEKKEEYNALHLEYKDYQNTSTNKIKGLEETISRLRSDQSELRAQHAELTNQHQALNETHLNLILQHDNLTLQNNETELDFKKLRMDFHNLSIQREELVKEKNNLIKQNNELQSGLDQVTDLYNQSQTSKAAMEKDHKLLSQARENLVNTLSNKVSDLKEEIKKLSNSNAQFREANNIIANDLDLVRKELEETIRLKTLLEEKLDQLRKDLFAEKKLRLEFERMNQKVDRTLSEKSQDQLKNMQNRDKKLDTIDDTMHKDYERLQQVVDIVFSPK</sequence>
<feature type="coiled-coil region" evidence="1">
    <location>
        <begin position="675"/>
        <end position="702"/>
    </location>
</feature>
<evidence type="ECO:0000313" key="2">
    <source>
        <dbReference type="EMBL" id="EPZ35335.1"/>
    </source>
</evidence>
<evidence type="ECO:0000313" key="3">
    <source>
        <dbReference type="Proteomes" id="UP000030755"/>
    </source>
</evidence>
<dbReference type="OMA" id="MESRNEM"/>
<dbReference type="HOGENOM" id="CLU_332077_0_0_1"/>
<name>A0A075AYD0_ROZAC</name>
<dbReference type="STRING" id="988480.A0A075AYD0"/>
<accession>A0A075AYD0</accession>